<evidence type="ECO:0000313" key="1">
    <source>
        <dbReference type="EMBL" id="MPM08212.1"/>
    </source>
</evidence>
<accession>A0A644WWL8</accession>
<gene>
    <name evidence="1" type="ORF">SDC9_54524</name>
</gene>
<dbReference type="AlphaFoldDB" id="A0A644WWL8"/>
<name>A0A644WWL8_9ZZZZ</name>
<proteinExistence type="predicted"/>
<dbReference type="EMBL" id="VSSQ01001426">
    <property type="protein sequence ID" value="MPM08212.1"/>
    <property type="molecule type" value="Genomic_DNA"/>
</dbReference>
<organism evidence="1">
    <name type="scientific">bioreactor metagenome</name>
    <dbReference type="NCBI Taxonomy" id="1076179"/>
    <lineage>
        <taxon>unclassified sequences</taxon>
        <taxon>metagenomes</taxon>
        <taxon>ecological metagenomes</taxon>
    </lineage>
</organism>
<reference evidence="1" key="1">
    <citation type="submission" date="2019-08" db="EMBL/GenBank/DDBJ databases">
        <authorList>
            <person name="Kucharzyk K."/>
            <person name="Murdoch R.W."/>
            <person name="Higgins S."/>
            <person name="Loffler F."/>
        </authorList>
    </citation>
    <scope>NUCLEOTIDE SEQUENCE</scope>
</reference>
<sequence>MIAIVGKYKKMKKFRTLKLLIGAMILTSVGAFIQSCRPVVQRCYKPAIPVDEDTTEYKTIRNSCYDMPAEPVDTTQNK</sequence>
<comment type="caution">
    <text evidence="1">The sequence shown here is derived from an EMBL/GenBank/DDBJ whole genome shotgun (WGS) entry which is preliminary data.</text>
</comment>
<protein>
    <submittedName>
        <fullName evidence="1">Uncharacterized protein</fullName>
    </submittedName>
</protein>